<organism evidence="3 4">
    <name type="scientific">Aromatoleum petrolei</name>
    <dbReference type="NCBI Taxonomy" id="76116"/>
    <lineage>
        <taxon>Bacteria</taxon>
        <taxon>Pseudomonadati</taxon>
        <taxon>Pseudomonadota</taxon>
        <taxon>Betaproteobacteria</taxon>
        <taxon>Rhodocyclales</taxon>
        <taxon>Rhodocyclaceae</taxon>
        <taxon>Aromatoleum</taxon>
    </lineage>
</organism>
<name>A0ABX1MYN2_9RHOO</name>
<dbReference type="Proteomes" id="UP000652074">
    <property type="component" value="Unassembled WGS sequence"/>
</dbReference>
<evidence type="ECO:0000259" key="1">
    <source>
        <dbReference type="Pfam" id="PF11678"/>
    </source>
</evidence>
<keyword evidence="4" id="KW-1185">Reference proteome</keyword>
<gene>
    <name evidence="3" type="ORF">GPA26_21435</name>
</gene>
<dbReference type="Pfam" id="PF24322">
    <property type="entry name" value="Tle3"/>
    <property type="match status" value="1"/>
</dbReference>
<proteinExistence type="predicted"/>
<reference evidence="3 4" key="1">
    <citation type="submission" date="2019-12" db="EMBL/GenBank/DDBJ databases">
        <title>Comparative genomics gives insights into the taxonomy of the Azoarcus-Aromatoleum group and reveals separate origins of nif in the plant-associated Azoarcus and non-plant-associated Aromatoleum sub-groups.</title>
        <authorList>
            <person name="Lafos M."/>
            <person name="Maluk M."/>
            <person name="Batista M."/>
            <person name="Junghare M."/>
            <person name="Carmona M."/>
            <person name="Faoro H."/>
            <person name="Cruz L.M."/>
            <person name="Battistoni F."/>
            <person name="De Souza E."/>
            <person name="Pedrosa F."/>
            <person name="Chen W.-M."/>
            <person name="Poole P.S."/>
            <person name="Dixon R.A."/>
            <person name="James E.K."/>
        </authorList>
    </citation>
    <scope>NUCLEOTIDE SEQUENCE [LARGE SCALE GENOMIC DNA]</scope>
    <source>
        <strain evidence="3 4">ToN1</strain>
    </source>
</reference>
<dbReference type="EMBL" id="WTVR01000062">
    <property type="protein sequence ID" value="NMF91029.1"/>
    <property type="molecule type" value="Genomic_DNA"/>
</dbReference>
<accession>A0ABX1MYN2</accession>
<feature type="domain" description="T6SS Tle3 phospholipase effector alpha/beta" evidence="2">
    <location>
        <begin position="42"/>
        <end position="388"/>
    </location>
</feature>
<sequence>MKDYSPNRRIEQARRNGDVVRTTTTVPKAAAAEARVRMPRPMPGVIILVHGVNDVGEAYATQARGLCAGLNQRLGRTDLTPGDWDTPKACPQNRAASYQRRANSQGYNSIIPFYWGYRPVDEATYAADQARYREELRRRGPAGADAPYDAYYIEGRNDPKRGYENVDCFNNRLDEHFAKNGGVFANATTTLIDMWGPGGDILGLARWASRHVGDDLSHPVYENPHRIYFIHAAQRLANLIAKIRGEQQTENDSINIVAHSQGTLVALLANFLVTQATPARRPADCLILNHSPYSLETPRLEGMQSFGPQQSQRARTETLANLCRLIDAQRMPGPAATQLAAGGIASRAAAAIVAHMRDNHGKVFNYFCPHDMTVSLRNVKGIGWQGVPPEVAERLGPAFAQRIFLHGRPLHTPPGRIDLPDLQRKGAKSVATNADIPTGAPRDINAPGLPDFGYTFALPAGCTTLGPSDWDVFAAAAAETGNNLITEPRPIPDPRHGIPPTLPGRTHELPPHELATVEAAFTAQGKPWRLTRAIKAGDGLVITRYMSNEELREKARTTTTEISNHSAIVLDENAARCATSFDLAVGRCCSYDEGKVDGGPFWQELLRLADWRFSAVKEDRDYYTKGLLPKAIKDQMNKPSAISGIVNVSTATNSSSRALMEIDERIARLERERGRWSPREWDELMRDLQRERHTLEQMHDNARREQSLFPVAHGQ</sequence>
<dbReference type="InterPro" id="IPR021692">
    <property type="entry name" value="Tle3_C"/>
</dbReference>
<dbReference type="InterPro" id="IPR056221">
    <property type="entry name" value="Tle3_ab_dom"/>
</dbReference>
<evidence type="ECO:0000313" key="4">
    <source>
        <dbReference type="Proteomes" id="UP000652074"/>
    </source>
</evidence>
<protein>
    <submittedName>
        <fullName evidence="3">DUF3274 domain-containing protein</fullName>
    </submittedName>
</protein>
<feature type="domain" description="Antibacterial effector protein Tle3 C-terminal" evidence="1">
    <location>
        <begin position="519"/>
        <end position="618"/>
    </location>
</feature>
<comment type="caution">
    <text evidence="3">The sequence shown here is derived from an EMBL/GenBank/DDBJ whole genome shotgun (WGS) entry which is preliminary data.</text>
</comment>
<evidence type="ECO:0000313" key="3">
    <source>
        <dbReference type="EMBL" id="NMF91029.1"/>
    </source>
</evidence>
<dbReference type="Pfam" id="PF11678">
    <property type="entry name" value="Tle3_C"/>
    <property type="match status" value="1"/>
</dbReference>
<evidence type="ECO:0000259" key="2">
    <source>
        <dbReference type="Pfam" id="PF24322"/>
    </source>
</evidence>
<dbReference type="RefSeq" id="WP_169208359.1">
    <property type="nucleotide sequence ID" value="NZ_CP059560.1"/>
</dbReference>